<protein>
    <submittedName>
        <fullName evidence="1">Uncharacterized protein</fullName>
    </submittedName>
</protein>
<proteinExistence type="predicted"/>
<dbReference type="EMBL" id="CAJHNH020002389">
    <property type="protein sequence ID" value="CAG5126569.1"/>
    <property type="molecule type" value="Genomic_DNA"/>
</dbReference>
<name>A0A8S3ZBH0_9EUPU</name>
<sequence>THSKFYSAFLIKWQGLNDPVVMNTIKPCAFNTRNKLDNFIDFVAGIHDSDLGFVDCVRPKPRSEEIKILKESAHSLVNSRFLLLLDVYTNSNNRQLIVLNRAFKM</sequence>
<feature type="non-terminal residue" evidence="1">
    <location>
        <position position="1"/>
    </location>
</feature>
<comment type="caution">
    <text evidence="1">The sequence shown here is derived from an EMBL/GenBank/DDBJ whole genome shotgun (WGS) entry which is preliminary data.</text>
</comment>
<gene>
    <name evidence="1" type="ORF">CUNI_LOCUS12127</name>
</gene>
<organism evidence="1 2">
    <name type="scientific">Candidula unifasciata</name>
    <dbReference type="NCBI Taxonomy" id="100452"/>
    <lineage>
        <taxon>Eukaryota</taxon>
        <taxon>Metazoa</taxon>
        <taxon>Spiralia</taxon>
        <taxon>Lophotrochozoa</taxon>
        <taxon>Mollusca</taxon>
        <taxon>Gastropoda</taxon>
        <taxon>Heterobranchia</taxon>
        <taxon>Euthyneura</taxon>
        <taxon>Panpulmonata</taxon>
        <taxon>Eupulmonata</taxon>
        <taxon>Stylommatophora</taxon>
        <taxon>Helicina</taxon>
        <taxon>Helicoidea</taxon>
        <taxon>Geomitridae</taxon>
        <taxon>Candidula</taxon>
    </lineage>
</organism>
<dbReference type="Proteomes" id="UP000678393">
    <property type="component" value="Unassembled WGS sequence"/>
</dbReference>
<evidence type="ECO:0000313" key="2">
    <source>
        <dbReference type="Proteomes" id="UP000678393"/>
    </source>
</evidence>
<reference evidence="1" key="1">
    <citation type="submission" date="2021-04" db="EMBL/GenBank/DDBJ databases">
        <authorList>
            <consortium name="Molecular Ecology Group"/>
        </authorList>
    </citation>
    <scope>NUCLEOTIDE SEQUENCE</scope>
</reference>
<dbReference type="AlphaFoldDB" id="A0A8S3ZBH0"/>
<evidence type="ECO:0000313" key="1">
    <source>
        <dbReference type="EMBL" id="CAG5126569.1"/>
    </source>
</evidence>
<keyword evidence="2" id="KW-1185">Reference proteome</keyword>
<accession>A0A8S3ZBH0</accession>